<sequence>MWIILILWNEVNMQHFDSIAILRNSEYTGTLYVSGYFQPGDGGGGYYIWDSACAREDNGGTVIASNVIAGGRWLLQHGGRADFFHFGIMDDTTPADDALDAMVNDLSIMRIEAGSNLLFQRRHHFNRSSINLNFNHYHLSTQGIVPIDGADDPFAAVLFFQGKISTEERKFTLTEILNEQTDIFPVTDATEFKTGDWYALQVDHLVGSDERELQKLVQVIAIIDNEHIQINYSNGWQLNTGRVIRWRKVMSVCDVTISNLHFTGAGIDAKTGSHPIAFEYAIYANVFAVHAIGSFWPVIMRRWNTHYITKQCSLQNPVNTAYGGAGYLTQQIYCLYGHVSDCYVANARHLNDFTASAYCMVENCHATGQSAEKGPFVTHGQYEHDLTYTGNSGLMTFANSGAQWGGCAKRINVRQHICPWFVARYKISDLTLEDVIVIADSAIPSSGMLWVNADGLQMRGCKVDRELRITQVSVRSVRRNLINGCHFSWQNETQPIVQTSVKSAIHIIDSVFDGLNGHSFASCAPLSFERCQFNGMANTTLLKVAANRFSLRACVLESIYLQLSGDSEKHWDITLLTQHGGGIYFSHFSVSSSLVFVHNRLQNSEIIAKPPSSDQVIWQDNLM</sequence>
<evidence type="ECO:0008006" key="2">
    <source>
        <dbReference type="Google" id="ProtNLM"/>
    </source>
</evidence>
<name>D2TYW5_9GAMM</name>
<dbReference type="InterPro" id="IPR011050">
    <property type="entry name" value="Pectin_lyase_fold/virulence"/>
</dbReference>
<evidence type="ECO:0000313" key="1">
    <source>
        <dbReference type="EMBL" id="CBA72678.1"/>
    </source>
</evidence>
<dbReference type="AlphaFoldDB" id="D2TYW5"/>
<reference evidence="1" key="1">
    <citation type="journal article" date="2010" name="Insect Mol. Biol.">
        <title>The draft genome sequence of Arsenophonus nasoniae, son-killer bacterium of Nasonia vitripennis, reveals genes associated with virulence and symbiosis.</title>
        <authorList>
            <person name="Wilkes T."/>
            <person name="Darby A.C."/>
            <person name="Choi J."/>
            <person name="Colborne J.K."/>
            <person name="Werren J.H."/>
            <person name="Hurst G.D.D."/>
        </authorList>
    </citation>
    <scope>NUCLEOTIDE SEQUENCE</scope>
</reference>
<dbReference type="EMBL" id="FN545185">
    <property type="protein sequence ID" value="CBA72678.1"/>
    <property type="molecule type" value="Genomic_DNA"/>
</dbReference>
<proteinExistence type="predicted"/>
<gene>
    <name evidence="1" type="ORF">ARN_13490</name>
</gene>
<organism evidence="1">
    <name type="scientific">Arsenophonus nasoniae</name>
    <name type="common">son-killer infecting Nasonia vitripennis</name>
    <dbReference type="NCBI Taxonomy" id="638"/>
    <lineage>
        <taxon>Bacteria</taxon>
        <taxon>Pseudomonadati</taxon>
        <taxon>Pseudomonadota</taxon>
        <taxon>Gammaproteobacteria</taxon>
        <taxon>Enterobacterales</taxon>
        <taxon>Morganellaceae</taxon>
        <taxon>Arsenophonus</taxon>
    </lineage>
</organism>
<protein>
    <recommendedName>
        <fullName evidence="2">Peptidase C14</fullName>
    </recommendedName>
</protein>
<dbReference type="SUPFAM" id="SSF51126">
    <property type="entry name" value="Pectin lyase-like"/>
    <property type="match status" value="1"/>
</dbReference>
<accession>D2TYW5</accession>